<feature type="compositionally biased region" description="Low complexity" evidence="1">
    <location>
        <begin position="427"/>
        <end position="455"/>
    </location>
</feature>
<evidence type="ECO:0000256" key="1">
    <source>
        <dbReference type="SAM" id="MobiDB-lite"/>
    </source>
</evidence>
<sequence length="536" mass="59066">MCIKYVYYNTYSDDQFDITERVESCTPGYICPNPRILQFDREYACPRDQAKASQARGDRLPGSAAGASTPSPRSLSPTSASPDSRAGSSDAASGADRADHPPRRRRRRTSDVYVNGTKVSSTSTTSASSKPPSSPRTMPIPIQRAATMTYGGMEPPPERGRRPIIVEERVPSLYQSTPRMMPIPLPTHADIYNHTTTTISGRPRPSSGFRDFRDFREFRDLRDSRPEFRPEFRPELRNDLREFRPVGLERTSSLRRREPATPPLDSAFLSPNRARFDRSPQGYGSAEDEQERAERRRRRRAARERASVMPSSLPAMGATDVFGSSPSSTSGVGSGVGSGMGSSAATSASTSPAVSAVKKELRWEDEQRRLQNERISRRPKMPRVQPVPTSTTTNTNPKLQGEVKSILKNTSTSAGTSPAPPAEGRSRASSRASSTRPPSASRPSSRPPSSSRRASFVGPVGDLDDLFTTGVSGLNISTPPPPPPGPGPMDELAVDDVERNRLRNRFSMPPRRYTAGGAFKRRTEIWYPEEGRYRFM</sequence>
<protein>
    <submittedName>
        <fullName evidence="2">Uncharacterized protein</fullName>
    </submittedName>
</protein>
<proteinExistence type="predicted"/>
<evidence type="ECO:0000313" key="2">
    <source>
        <dbReference type="EMBL" id="ERT00966.1"/>
    </source>
</evidence>
<feature type="region of interest" description="Disordered" evidence="1">
    <location>
        <begin position="251"/>
        <end position="492"/>
    </location>
</feature>
<keyword evidence="3" id="KW-1185">Reference proteome</keyword>
<evidence type="ECO:0000313" key="3">
    <source>
        <dbReference type="Proteomes" id="UP000018087"/>
    </source>
</evidence>
<feature type="compositionally biased region" description="Low complexity" evidence="1">
    <location>
        <begin position="67"/>
        <end position="95"/>
    </location>
</feature>
<accession>U7Q2P0</accession>
<name>U7Q2P0_SPOS1</name>
<feature type="compositionally biased region" description="Polar residues" evidence="1">
    <location>
        <begin position="407"/>
        <end position="416"/>
    </location>
</feature>
<feature type="compositionally biased region" description="Low complexity" evidence="1">
    <location>
        <begin position="388"/>
        <end position="397"/>
    </location>
</feature>
<dbReference type="EMBL" id="KI440843">
    <property type="protein sequence ID" value="ERT00966.1"/>
    <property type="molecule type" value="Genomic_DNA"/>
</dbReference>
<feature type="compositionally biased region" description="Pro residues" evidence="1">
    <location>
        <begin position="478"/>
        <end position="487"/>
    </location>
</feature>
<feature type="region of interest" description="Disordered" evidence="1">
    <location>
        <begin position="48"/>
        <end position="140"/>
    </location>
</feature>
<dbReference type="HOGENOM" id="CLU_432173_0_0_1"/>
<gene>
    <name evidence="2" type="ORF">HMPREF1624_02201</name>
</gene>
<dbReference type="Proteomes" id="UP000018087">
    <property type="component" value="Unassembled WGS sequence"/>
</dbReference>
<dbReference type="AlphaFoldDB" id="U7Q2P0"/>
<dbReference type="OrthoDB" id="3439480at2759"/>
<organism evidence="2 3">
    <name type="scientific">Sporothrix schenckii (strain ATCC 58251 / de Perez 2211183)</name>
    <name type="common">Rose-picker's disease fungus</name>
    <dbReference type="NCBI Taxonomy" id="1391915"/>
    <lineage>
        <taxon>Eukaryota</taxon>
        <taxon>Fungi</taxon>
        <taxon>Dikarya</taxon>
        <taxon>Ascomycota</taxon>
        <taxon>Pezizomycotina</taxon>
        <taxon>Sordariomycetes</taxon>
        <taxon>Sordariomycetidae</taxon>
        <taxon>Ophiostomatales</taxon>
        <taxon>Ophiostomataceae</taxon>
        <taxon>Sporothrix</taxon>
    </lineage>
</organism>
<feature type="compositionally biased region" description="Low complexity" evidence="1">
    <location>
        <begin position="341"/>
        <end position="356"/>
    </location>
</feature>
<reference evidence="3" key="1">
    <citation type="journal article" date="2014" name="Genome Announc.">
        <title>Genome sequence of the pathogenic fungus Sporothrix schenckii (ATCC 58251).</title>
        <authorList>
            <person name="Cuomo C.A."/>
            <person name="Rodriguez-Del Valle N."/>
            <person name="Perez-Sanchez L."/>
            <person name="Abouelleil A."/>
            <person name="Goldberg J."/>
            <person name="Young S."/>
            <person name="Zeng Q."/>
            <person name="Birren B.W."/>
        </authorList>
    </citation>
    <scope>NUCLEOTIDE SEQUENCE [LARGE SCALE GENOMIC DNA]</scope>
    <source>
        <strain evidence="3">ATCC 58251 / de Perez 2211183</strain>
    </source>
</reference>
<feature type="compositionally biased region" description="Low complexity" evidence="1">
    <location>
        <begin position="120"/>
        <end position="131"/>
    </location>
</feature>
<feature type="compositionally biased region" description="Basic and acidic residues" evidence="1">
    <location>
        <begin position="357"/>
        <end position="376"/>
    </location>
</feature>
<dbReference type="eggNOG" id="ENOG502R6SS">
    <property type="taxonomic scope" value="Eukaryota"/>
</dbReference>